<keyword evidence="1" id="KW-0472">Membrane</keyword>
<gene>
    <name evidence="2" type="ORF">BCF58_0133</name>
</gene>
<organism evidence="2 3">
    <name type="scientific">Chryseobacterium defluvii</name>
    <dbReference type="NCBI Taxonomy" id="160396"/>
    <lineage>
        <taxon>Bacteria</taxon>
        <taxon>Pseudomonadati</taxon>
        <taxon>Bacteroidota</taxon>
        <taxon>Flavobacteriia</taxon>
        <taxon>Flavobacteriales</taxon>
        <taxon>Weeksellaceae</taxon>
        <taxon>Chryseobacterium group</taxon>
        <taxon>Chryseobacterium</taxon>
    </lineage>
</organism>
<evidence type="ECO:0000313" key="2">
    <source>
        <dbReference type="EMBL" id="RKT00931.1"/>
    </source>
</evidence>
<keyword evidence="1" id="KW-0812">Transmembrane</keyword>
<feature type="transmembrane region" description="Helical" evidence="1">
    <location>
        <begin position="40"/>
        <end position="67"/>
    </location>
</feature>
<dbReference type="EMBL" id="RBXB01000001">
    <property type="protein sequence ID" value="RKT00931.1"/>
    <property type="molecule type" value="Genomic_DNA"/>
</dbReference>
<evidence type="ECO:0000313" key="3">
    <source>
        <dbReference type="Proteomes" id="UP000272428"/>
    </source>
</evidence>
<keyword evidence="1" id="KW-1133">Transmembrane helix</keyword>
<evidence type="ECO:0000256" key="1">
    <source>
        <dbReference type="SAM" id="Phobius"/>
    </source>
</evidence>
<dbReference type="AlphaFoldDB" id="A0A495SKY3"/>
<reference evidence="2 3" key="1">
    <citation type="submission" date="2018-10" db="EMBL/GenBank/DDBJ databases">
        <title>Genomic Encyclopedia of Archaeal and Bacterial Type Strains, Phase II (KMG-II): from individual species to whole genera.</title>
        <authorList>
            <person name="Goeker M."/>
        </authorList>
    </citation>
    <scope>NUCLEOTIDE SEQUENCE [LARGE SCALE GENOMIC DNA]</scope>
    <source>
        <strain evidence="2 3">DSM 14219</strain>
    </source>
</reference>
<sequence length="83" mass="9811">MKKGITYFVLFIGSLYLINLLTSFWHYVTHNWVSKEHNVLVVFICGIIVIMFVIMIPVTFCFFIQCITSIFQLIKKIYNDLAR</sequence>
<name>A0A495SKY3_9FLAO</name>
<proteinExistence type="predicted"/>
<protein>
    <submittedName>
        <fullName evidence="2">Uncharacterized protein</fullName>
    </submittedName>
</protein>
<feature type="transmembrane region" description="Helical" evidence="1">
    <location>
        <begin position="7"/>
        <end position="28"/>
    </location>
</feature>
<dbReference type="Proteomes" id="UP000272428">
    <property type="component" value="Unassembled WGS sequence"/>
</dbReference>
<accession>A0A495SKY3</accession>
<keyword evidence="3" id="KW-1185">Reference proteome</keyword>
<comment type="caution">
    <text evidence="2">The sequence shown here is derived from an EMBL/GenBank/DDBJ whole genome shotgun (WGS) entry which is preliminary data.</text>
</comment>